<keyword evidence="2" id="KW-0238">DNA-binding</keyword>
<organism evidence="5 6">
    <name type="scientific">Cohnella zeiphila</name>
    <dbReference type="NCBI Taxonomy" id="2761120"/>
    <lineage>
        <taxon>Bacteria</taxon>
        <taxon>Bacillati</taxon>
        <taxon>Bacillota</taxon>
        <taxon>Bacilli</taxon>
        <taxon>Bacillales</taxon>
        <taxon>Paenibacillaceae</taxon>
        <taxon>Cohnella</taxon>
    </lineage>
</organism>
<dbReference type="InterPro" id="IPR020449">
    <property type="entry name" value="Tscrpt_reg_AraC-type_HTH"/>
</dbReference>
<dbReference type="PROSITE" id="PS01124">
    <property type="entry name" value="HTH_ARAC_FAMILY_2"/>
    <property type="match status" value="1"/>
</dbReference>
<dbReference type="SUPFAM" id="SSF46689">
    <property type="entry name" value="Homeodomain-like"/>
    <property type="match status" value="2"/>
</dbReference>
<sequence length="291" mass="33642">MPHTMQIRNPIEFGYRSDSPVSGSLFHSHPFYEIYYFQEGECTYLIGDKLMALRPGDLILMHGMTLHSPNPSPHRPYVRSIVHFEPAYVHGLLQAEPANALLRPFEELRNIRIPLGQADQEELEKLLADMAVCYAQRNGDGPSSPIDRFDLRFLELLHRIAGWCAEPIRDREHRSHNEEHVQEVVTYLEAHYPENITLDDIADALHLTKPYLANLFKKVTGTTIFKYLYNRRINQAKILFRFEPGRSVSSVCREVGFTHLAHFSRLFKATVGSTPEEYRRRMGEGRPADRL</sequence>
<evidence type="ECO:0000313" key="6">
    <source>
        <dbReference type="Proteomes" id="UP000564644"/>
    </source>
</evidence>
<dbReference type="Gene3D" id="1.10.10.60">
    <property type="entry name" value="Homeodomain-like"/>
    <property type="match status" value="2"/>
</dbReference>
<accession>A0A7X0VTN5</accession>
<dbReference type="PRINTS" id="PR00032">
    <property type="entry name" value="HTHARAC"/>
</dbReference>
<protein>
    <submittedName>
        <fullName evidence="5">Helix-turn-helix transcriptional regulator</fullName>
    </submittedName>
</protein>
<dbReference type="InterPro" id="IPR003313">
    <property type="entry name" value="AraC-bd"/>
</dbReference>
<evidence type="ECO:0000256" key="1">
    <source>
        <dbReference type="ARBA" id="ARBA00023015"/>
    </source>
</evidence>
<dbReference type="InterPro" id="IPR037923">
    <property type="entry name" value="HTH-like"/>
</dbReference>
<dbReference type="GO" id="GO:0003700">
    <property type="term" value="F:DNA-binding transcription factor activity"/>
    <property type="evidence" value="ECO:0007669"/>
    <property type="project" value="InterPro"/>
</dbReference>
<name>A0A7X0VTN5_9BACL</name>
<dbReference type="Proteomes" id="UP000564644">
    <property type="component" value="Unassembled WGS sequence"/>
</dbReference>
<evidence type="ECO:0000256" key="3">
    <source>
        <dbReference type="ARBA" id="ARBA00023163"/>
    </source>
</evidence>
<evidence type="ECO:0000313" key="5">
    <source>
        <dbReference type="EMBL" id="MBB6730131.1"/>
    </source>
</evidence>
<dbReference type="Pfam" id="PF02311">
    <property type="entry name" value="AraC_binding"/>
    <property type="match status" value="1"/>
</dbReference>
<keyword evidence="3" id="KW-0804">Transcription</keyword>
<dbReference type="InterPro" id="IPR009057">
    <property type="entry name" value="Homeodomain-like_sf"/>
</dbReference>
<reference evidence="5 6" key="1">
    <citation type="submission" date="2020-08" db="EMBL/GenBank/DDBJ databases">
        <title>Cohnella phylogeny.</title>
        <authorList>
            <person name="Dunlap C."/>
        </authorList>
    </citation>
    <scope>NUCLEOTIDE SEQUENCE [LARGE SCALE GENOMIC DNA]</scope>
    <source>
        <strain evidence="5 6">CBP 2801</strain>
    </source>
</reference>
<gene>
    <name evidence="5" type="ORF">H7C18_04400</name>
</gene>
<evidence type="ECO:0000259" key="4">
    <source>
        <dbReference type="PROSITE" id="PS01124"/>
    </source>
</evidence>
<comment type="caution">
    <text evidence="5">The sequence shown here is derived from an EMBL/GenBank/DDBJ whole genome shotgun (WGS) entry which is preliminary data.</text>
</comment>
<dbReference type="InterPro" id="IPR018060">
    <property type="entry name" value="HTH_AraC"/>
</dbReference>
<keyword evidence="1" id="KW-0805">Transcription regulation</keyword>
<dbReference type="GO" id="GO:0043565">
    <property type="term" value="F:sequence-specific DNA binding"/>
    <property type="evidence" value="ECO:0007669"/>
    <property type="project" value="InterPro"/>
</dbReference>
<dbReference type="Pfam" id="PF12833">
    <property type="entry name" value="HTH_18"/>
    <property type="match status" value="1"/>
</dbReference>
<dbReference type="PANTHER" id="PTHR43280">
    <property type="entry name" value="ARAC-FAMILY TRANSCRIPTIONAL REGULATOR"/>
    <property type="match status" value="1"/>
</dbReference>
<keyword evidence="6" id="KW-1185">Reference proteome</keyword>
<evidence type="ECO:0000256" key="2">
    <source>
        <dbReference type="ARBA" id="ARBA00023125"/>
    </source>
</evidence>
<feature type="domain" description="HTH araC/xylS-type" evidence="4">
    <location>
        <begin position="182"/>
        <end position="281"/>
    </location>
</feature>
<dbReference type="EMBL" id="JACJVO010000005">
    <property type="protein sequence ID" value="MBB6730131.1"/>
    <property type="molecule type" value="Genomic_DNA"/>
</dbReference>
<dbReference type="RefSeq" id="WP_185127799.1">
    <property type="nucleotide sequence ID" value="NZ_JACJVO010000005.1"/>
</dbReference>
<dbReference type="PANTHER" id="PTHR43280:SF2">
    <property type="entry name" value="HTH-TYPE TRANSCRIPTIONAL REGULATOR EXSA"/>
    <property type="match status" value="1"/>
</dbReference>
<dbReference type="Gene3D" id="2.60.120.10">
    <property type="entry name" value="Jelly Rolls"/>
    <property type="match status" value="1"/>
</dbReference>
<dbReference type="SMART" id="SM00342">
    <property type="entry name" value="HTH_ARAC"/>
    <property type="match status" value="1"/>
</dbReference>
<dbReference type="SUPFAM" id="SSF51215">
    <property type="entry name" value="Regulatory protein AraC"/>
    <property type="match status" value="1"/>
</dbReference>
<proteinExistence type="predicted"/>
<dbReference type="InterPro" id="IPR014710">
    <property type="entry name" value="RmlC-like_jellyroll"/>
</dbReference>
<dbReference type="AlphaFoldDB" id="A0A7X0VTN5"/>